<dbReference type="InterPro" id="IPR015943">
    <property type="entry name" value="WD40/YVTN_repeat-like_dom_sf"/>
</dbReference>
<proteinExistence type="predicted"/>
<dbReference type="AlphaFoldDB" id="A0A9Q0RQQ6"/>
<dbReference type="Pfam" id="PF00400">
    <property type="entry name" value="WD40"/>
    <property type="match status" value="3"/>
</dbReference>
<evidence type="ECO:0000313" key="6">
    <source>
        <dbReference type="Proteomes" id="UP001142055"/>
    </source>
</evidence>
<dbReference type="InterPro" id="IPR001680">
    <property type="entry name" value="WD40_rpt"/>
</dbReference>
<evidence type="ECO:0000256" key="1">
    <source>
        <dbReference type="ARBA" id="ARBA00021207"/>
    </source>
</evidence>
<sequence length="558" mass="62847">MESVKKILSISEQLSQNESPLSQGQSYFNAFCELTKTKTKYHELEEIDVGLEAILVTKFNSNGQLLATAGNDSMIRIFCARSVFNYYLKARKNCQEEGIFNVDSCPESEKSIDDSLLLPLFATFEGHQAAVFDLAWTINNFLYSLSLDKSVRVWHVTRNQCLAVFQHSDYVNTISVLPTCDKFFITVTFDATVRMWDLNTRKVVVSRNVKHYRDNRNIGTTLNIITSSCFIRNGQHLLLGTNNGCVLMLEFYYLKFLTLCHIHKKRNPKVTSMQSYGDRKDKVLVSTSDSKVYILRINSLSVEKLLSLKGCTINTSLIHPTISPDHRYVACGSEGRLFHIWNNTVERRGGKLFHKKSMKSFKIGERKRPSPKTCLLTSSIESINFLTASPSEAVVSLYHSFTNLFKTDDENNDLFKSASEDHEKTLTGDEISNSFTADDDDFNGTLTEEDLFNTANDVNEMIQTESMSSDLFETIPNGDDNSSISSDDEDELIQTANTTSELMKSSSGSVDSVDVTRLQTTSVVFAPDAQLFGLEHTYIMIVSDINGKIHILGKKPKN</sequence>
<evidence type="ECO:0000256" key="2">
    <source>
        <dbReference type="ARBA" id="ARBA00022574"/>
    </source>
</evidence>
<dbReference type="PANTHER" id="PTHR14221:SF0">
    <property type="entry name" value="WD REPEAT-CONTAINING PROTEIN 44"/>
    <property type="match status" value="1"/>
</dbReference>
<dbReference type="SMART" id="SM00320">
    <property type="entry name" value="WD40"/>
    <property type="match status" value="5"/>
</dbReference>
<dbReference type="PANTHER" id="PTHR14221">
    <property type="entry name" value="WD REPEAT DOMAIN 44"/>
    <property type="match status" value="1"/>
</dbReference>
<reference evidence="5" key="1">
    <citation type="submission" date="2022-12" db="EMBL/GenBank/DDBJ databases">
        <title>Genome assemblies of Blomia tropicalis.</title>
        <authorList>
            <person name="Cui Y."/>
        </authorList>
    </citation>
    <scope>NUCLEOTIDE SEQUENCE</scope>
    <source>
        <tissue evidence="5">Adult mites</tissue>
    </source>
</reference>
<evidence type="ECO:0000256" key="3">
    <source>
        <dbReference type="ARBA" id="ARBA00022737"/>
    </source>
</evidence>
<dbReference type="PROSITE" id="PS50294">
    <property type="entry name" value="WD_REPEATS_REGION"/>
    <property type="match status" value="2"/>
</dbReference>
<keyword evidence="2 4" id="KW-0853">WD repeat</keyword>
<feature type="repeat" description="WD" evidence="4">
    <location>
        <begin position="124"/>
        <end position="164"/>
    </location>
</feature>
<evidence type="ECO:0000256" key="4">
    <source>
        <dbReference type="PROSITE-ProRule" id="PRU00221"/>
    </source>
</evidence>
<dbReference type="SUPFAM" id="SSF50978">
    <property type="entry name" value="WD40 repeat-like"/>
    <property type="match status" value="1"/>
</dbReference>
<gene>
    <name evidence="5" type="ORF">RDWZM_003298</name>
</gene>
<feature type="repeat" description="WD" evidence="4">
    <location>
        <begin position="164"/>
        <end position="206"/>
    </location>
</feature>
<dbReference type="PROSITE" id="PS50082">
    <property type="entry name" value="WD_REPEATS_2"/>
    <property type="match status" value="2"/>
</dbReference>
<keyword evidence="6" id="KW-1185">Reference proteome</keyword>
<comment type="caution">
    <text evidence="5">The sequence shown here is derived from an EMBL/GenBank/DDBJ whole genome shotgun (WGS) entry which is preliminary data.</text>
</comment>
<organism evidence="5 6">
    <name type="scientific">Blomia tropicalis</name>
    <name type="common">Mite</name>
    <dbReference type="NCBI Taxonomy" id="40697"/>
    <lineage>
        <taxon>Eukaryota</taxon>
        <taxon>Metazoa</taxon>
        <taxon>Ecdysozoa</taxon>
        <taxon>Arthropoda</taxon>
        <taxon>Chelicerata</taxon>
        <taxon>Arachnida</taxon>
        <taxon>Acari</taxon>
        <taxon>Acariformes</taxon>
        <taxon>Sarcoptiformes</taxon>
        <taxon>Astigmata</taxon>
        <taxon>Glycyphagoidea</taxon>
        <taxon>Echimyopodidae</taxon>
        <taxon>Blomia</taxon>
    </lineage>
</organism>
<evidence type="ECO:0000313" key="5">
    <source>
        <dbReference type="EMBL" id="KAJ6224753.1"/>
    </source>
</evidence>
<dbReference type="EMBL" id="JAPWDV010000001">
    <property type="protein sequence ID" value="KAJ6224753.1"/>
    <property type="molecule type" value="Genomic_DNA"/>
</dbReference>
<accession>A0A9Q0RQQ6</accession>
<dbReference type="Proteomes" id="UP001142055">
    <property type="component" value="Chromosome 1"/>
</dbReference>
<protein>
    <recommendedName>
        <fullName evidence="1">WD repeat-containing protein 44</fullName>
    </recommendedName>
</protein>
<name>A0A9Q0RQQ6_BLOTA</name>
<dbReference type="InterPro" id="IPR036322">
    <property type="entry name" value="WD40_repeat_dom_sf"/>
</dbReference>
<dbReference type="InterPro" id="IPR040324">
    <property type="entry name" value="WDR44/Dgr2"/>
</dbReference>
<keyword evidence="3" id="KW-0677">Repeat</keyword>
<dbReference type="Gene3D" id="2.130.10.10">
    <property type="entry name" value="YVTN repeat-like/Quinoprotein amine dehydrogenase"/>
    <property type="match status" value="1"/>
</dbReference>